<dbReference type="AlphaFoldDB" id="X1TCR2"/>
<dbReference type="EMBL" id="BARW01024159">
    <property type="protein sequence ID" value="GAI89156.1"/>
    <property type="molecule type" value="Genomic_DNA"/>
</dbReference>
<comment type="caution">
    <text evidence="1">The sequence shown here is derived from an EMBL/GenBank/DDBJ whole genome shotgun (WGS) entry which is preliminary data.</text>
</comment>
<sequence length="106" mass="11803">MLRYMGIRVFTSAPEEPQAGPSVVLEPGRHSVIADVYDAGGEIVAHATKAVFIETDPEVGEAGLPFEVRPREEEGGHYPIWELDPPAGNRTCWLLWYAREHPTYQA</sequence>
<protein>
    <submittedName>
        <fullName evidence="1">Uncharacterized protein</fullName>
    </submittedName>
</protein>
<gene>
    <name evidence="1" type="ORF">S12H4_39893</name>
</gene>
<reference evidence="1" key="1">
    <citation type="journal article" date="2014" name="Front. Microbiol.">
        <title>High frequency of phylogenetically diverse reductive dehalogenase-homologous genes in deep subseafloor sedimentary metagenomes.</title>
        <authorList>
            <person name="Kawai M."/>
            <person name="Futagami T."/>
            <person name="Toyoda A."/>
            <person name="Takaki Y."/>
            <person name="Nishi S."/>
            <person name="Hori S."/>
            <person name="Arai W."/>
            <person name="Tsubouchi T."/>
            <person name="Morono Y."/>
            <person name="Uchiyama I."/>
            <person name="Ito T."/>
            <person name="Fujiyama A."/>
            <person name="Inagaki F."/>
            <person name="Takami H."/>
        </authorList>
    </citation>
    <scope>NUCLEOTIDE SEQUENCE</scope>
    <source>
        <strain evidence="1">Expedition CK06-06</strain>
    </source>
</reference>
<evidence type="ECO:0000313" key="1">
    <source>
        <dbReference type="EMBL" id="GAI89156.1"/>
    </source>
</evidence>
<feature type="non-terminal residue" evidence="1">
    <location>
        <position position="106"/>
    </location>
</feature>
<organism evidence="1">
    <name type="scientific">marine sediment metagenome</name>
    <dbReference type="NCBI Taxonomy" id="412755"/>
    <lineage>
        <taxon>unclassified sequences</taxon>
        <taxon>metagenomes</taxon>
        <taxon>ecological metagenomes</taxon>
    </lineage>
</organism>
<proteinExistence type="predicted"/>
<name>X1TCR2_9ZZZZ</name>
<accession>X1TCR2</accession>